<keyword evidence="4 9" id="KW-1003">Cell membrane</keyword>
<dbReference type="PANTHER" id="PTHR30386">
    <property type="entry name" value="MEMBRANE FUSION SUBUNIT OF EMRAB-TOLC MULTIDRUG EFFLUX PUMP"/>
    <property type="match status" value="1"/>
</dbReference>
<dbReference type="Proteomes" id="UP000640509">
    <property type="component" value="Unassembled WGS sequence"/>
</dbReference>
<evidence type="ECO:0000256" key="5">
    <source>
        <dbReference type="ARBA" id="ARBA00022519"/>
    </source>
</evidence>
<dbReference type="RefSeq" id="WP_188717214.1">
    <property type="nucleotide sequence ID" value="NZ_BMIV01000033.1"/>
</dbReference>
<organism evidence="13 14">
    <name type="scientific">Paracoccus acridae</name>
    <dbReference type="NCBI Taxonomy" id="1795310"/>
    <lineage>
        <taxon>Bacteria</taxon>
        <taxon>Pseudomonadati</taxon>
        <taxon>Pseudomonadota</taxon>
        <taxon>Alphaproteobacteria</taxon>
        <taxon>Rhodobacterales</taxon>
        <taxon>Paracoccaceae</taxon>
        <taxon>Paracoccus</taxon>
    </lineage>
</organism>
<keyword evidence="7 9" id="KW-1133">Transmembrane helix</keyword>
<gene>
    <name evidence="13" type="ORF">GCM10011402_37210</name>
</gene>
<evidence type="ECO:0000259" key="11">
    <source>
        <dbReference type="Pfam" id="PF25994"/>
    </source>
</evidence>
<dbReference type="InterPro" id="IPR050739">
    <property type="entry name" value="MFP"/>
</dbReference>
<evidence type="ECO:0000256" key="8">
    <source>
        <dbReference type="ARBA" id="ARBA00023136"/>
    </source>
</evidence>
<protein>
    <recommendedName>
        <fullName evidence="9">Membrane fusion protein (MFP) family protein</fullName>
    </recommendedName>
</protein>
<accession>A0ABQ1VMR3</accession>
<name>A0ABQ1VMR3_9RHOB</name>
<evidence type="ECO:0000256" key="10">
    <source>
        <dbReference type="SAM" id="Coils"/>
    </source>
</evidence>
<keyword evidence="5 9" id="KW-0997">Cell inner membrane</keyword>
<evidence type="ECO:0000256" key="3">
    <source>
        <dbReference type="ARBA" id="ARBA00022448"/>
    </source>
</evidence>
<dbReference type="NCBIfam" id="TIGR01843">
    <property type="entry name" value="type_I_hlyD"/>
    <property type="match status" value="1"/>
</dbReference>
<evidence type="ECO:0000256" key="9">
    <source>
        <dbReference type="RuleBase" id="RU365093"/>
    </source>
</evidence>
<reference evidence="14" key="1">
    <citation type="journal article" date="2019" name="Int. J. Syst. Evol. Microbiol.">
        <title>The Global Catalogue of Microorganisms (GCM) 10K type strain sequencing project: providing services to taxonomists for standard genome sequencing and annotation.</title>
        <authorList>
            <consortium name="The Broad Institute Genomics Platform"/>
            <consortium name="The Broad Institute Genome Sequencing Center for Infectious Disease"/>
            <person name="Wu L."/>
            <person name="Ma J."/>
        </authorList>
    </citation>
    <scope>NUCLEOTIDE SEQUENCE [LARGE SCALE GENOMIC DNA]</scope>
    <source>
        <strain evidence="14">CGMCC 1.15419</strain>
    </source>
</reference>
<comment type="similarity">
    <text evidence="2 9">Belongs to the membrane fusion protein (MFP) (TC 8.A.1) family.</text>
</comment>
<dbReference type="Pfam" id="PF25994">
    <property type="entry name" value="HH_AprE"/>
    <property type="match status" value="1"/>
</dbReference>
<evidence type="ECO:0000256" key="7">
    <source>
        <dbReference type="ARBA" id="ARBA00022989"/>
    </source>
</evidence>
<keyword evidence="8 9" id="KW-0472">Membrane</keyword>
<evidence type="ECO:0000313" key="14">
    <source>
        <dbReference type="Proteomes" id="UP000640509"/>
    </source>
</evidence>
<keyword evidence="3 9" id="KW-0813">Transport</keyword>
<feature type="transmembrane region" description="Helical" evidence="9">
    <location>
        <begin position="25"/>
        <end position="44"/>
    </location>
</feature>
<keyword evidence="14" id="KW-1185">Reference proteome</keyword>
<dbReference type="InterPro" id="IPR010129">
    <property type="entry name" value="T1SS_HlyD"/>
</dbReference>
<feature type="domain" description="AprE-like beta-barrel" evidence="12">
    <location>
        <begin position="332"/>
        <end position="423"/>
    </location>
</feature>
<dbReference type="Pfam" id="PF26002">
    <property type="entry name" value="Beta-barrel_AprE"/>
    <property type="match status" value="1"/>
</dbReference>
<feature type="domain" description="AprE-like long alpha-helical hairpin" evidence="11">
    <location>
        <begin position="101"/>
        <end position="289"/>
    </location>
</feature>
<keyword evidence="10" id="KW-0175">Coiled coil</keyword>
<dbReference type="PANTHER" id="PTHR30386:SF17">
    <property type="entry name" value="ALKALINE PROTEASE SECRETION PROTEIN APRE"/>
    <property type="match status" value="1"/>
</dbReference>
<evidence type="ECO:0000256" key="6">
    <source>
        <dbReference type="ARBA" id="ARBA00022692"/>
    </source>
</evidence>
<comment type="subcellular location">
    <subcellularLocation>
        <location evidence="1 9">Cell inner membrane</location>
        <topology evidence="1 9">Single-pass membrane protein</topology>
    </subcellularLocation>
</comment>
<evidence type="ECO:0000256" key="4">
    <source>
        <dbReference type="ARBA" id="ARBA00022475"/>
    </source>
</evidence>
<evidence type="ECO:0000313" key="13">
    <source>
        <dbReference type="EMBL" id="GGF81136.1"/>
    </source>
</evidence>
<evidence type="ECO:0000256" key="2">
    <source>
        <dbReference type="ARBA" id="ARBA00009477"/>
    </source>
</evidence>
<evidence type="ECO:0000256" key="1">
    <source>
        <dbReference type="ARBA" id="ARBA00004377"/>
    </source>
</evidence>
<dbReference type="Gene3D" id="2.40.30.170">
    <property type="match status" value="1"/>
</dbReference>
<dbReference type="InterPro" id="IPR058781">
    <property type="entry name" value="HH_AprE-like"/>
</dbReference>
<dbReference type="InterPro" id="IPR058982">
    <property type="entry name" value="Beta-barrel_AprE"/>
</dbReference>
<keyword evidence="6 9" id="KW-0812">Transmembrane</keyword>
<comment type="caution">
    <text evidence="13">The sequence shown here is derived from an EMBL/GenBank/DDBJ whole genome shotgun (WGS) entry which is preliminary data.</text>
</comment>
<dbReference type="EMBL" id="BMIV01000033">
    <property type="protein sequence ID" value="GGF81136.1"/>
    <property type="molecule type" value="Genomic_DNA"/>
</dbReference>
<sequence>MRELVTVGGHEQWYKDVPRSIRSQAIFGIVLLVLSFGGFGIWAFCAPLAAAVIASGSFVATGQNKIVQHLEGGIIKEILVAEGDRVEEGTVLLRLDETASLANERELELRQQRLEATEARLLAEYEEREELIFPEALEQARSRNEVDAILAGQTLAFNVSRRSLAQDLTLLVRNSDALEVRRVGYETQLQSHRHQLDLLRQELEAKQTLYEKRLVRRPEVLAVERVVVEAEGQIGRLEAEIAEIAQIQQKYVIETEKARSEYRQAALDELQMVQAELESLREQSRKARSVLARSEVVAPVSGTIVRLHYHTAGGVIETGKPILEILPLDAPLIIEAMISRTEIDSVHTGQSAAVRLTALNQRTTPVLDGEVFYLSADAIAEGGHNGPQEVYLARISLDFDQLDRIPGFTPTPGMPAEIMIQTQERTFAQYIAKPILDSMSRAFREH</sequence>
<feature type="coiled-coil region" evidence="10">
    <location>
        <begin position="182"/>
        <end position="290"/>
    </location>
</feature>
<evidence type="ECO:0000259" key="12">
    <source>
        <dbReference type="Pfam" id="PF26002"/>
    </source>
</evidence>
<dbReference type="PRINTS" id="PR01490">
    <property type="entry name" value="RTXTOXIND"/>
</dbReference>
<proteinExistence type="inferred from homology"/>
<dbReference type="Gene3D" id="2.40.50.100">
    <property type="match status" value="1"/>
</dbReference>